<dbReference type="SUPFAM" id="SSF53850">
    <property type="entry name" value="Periplasmic binding protein-like II"/>
    <property type="match status" value="1"/>
</dbReference>
<dbReference type="PROSITE" id="PS50931">
    <property type="entry name" value="HTH_LYSR"/>
    <property type="match status" value="1"/>
</dbReference>
<evidence type="ECO:0000256" key="3">
    <source>
        <dbReference type="ARBA" id="ARBA00023015"/>
    </source>
</evidence>
<proteinExistence type="inferred from homology"/>
<accession>A0A1X0WFA2</accession>
<dbReference type="Pfam" id="PF03466">
    <property type="entry name" value="LysR_substrate"/>
    <property type="match status" value="1"/>
</dbReference>
<dbReference type="SUPFAM" id="SSF46785">
    <property type="entry name" value="Winged helix' DNA-binding domain"/>
    <property type="match status" value="1"/>
</dbReference>
<feature type="domain" description="HTH lysR-type" evidence="6">
    <location>
        <begin position="5"/>
        <end position="62"/>
    </location>
</feature>
<dbReference type="GeneID" id="93565977"/>
<protein>
    <submittedName>
        <fullName evidence="7">LysR family transcriptional regulator</fullName>
    </submittedName>
</protein>
<evidence type="ECO:0000256" key="1">
    <source>
        <dbReference type="ARBA" id="ARBA00009437"/>
    </source>
</evidence>
<dbReference type="InterPro" id="IPR058163">
    <property type="entry name" value="LysR-type_TF_proteobact-type"/>
</dbReference>
<gene>
    <name evidence="7" type="ORF">BS640_10815</name>
</gene>
<dbReference type="Gene3D" id="3.40.190.290">
    <property type="match status" value="1"/>
</dbReference>
<keyword evidence="8" id="KW-1185">Reference proteome</keyword>
<name>A0A1X0WFA2_9GAMM</name>
<dbReference type="GO" id="GO:0006351">
    <property type="term" value="P:DNA-templated transcription"/>
    <property type="evidence" value="ECO:0007669"/>
    <property type="project" value="TreeGrafter"/>
</dbReference>
<evidence type="ECO:0000259" key="6">
    <source>
        <dbReference type="PROSITE" id="PS50931"/>
    </source>
</evidence>
<dbReference type="InterPro" id="IPR036390">
    <property type="entry name" value="WH_DNA-bd_sf"/>
</dbReference>
<dbReference type="Pfam" id="PF00126">
    <property type="entry name" value="HTH_1"/>
    <property type="match status" value="1"/>
</dbReference>
<evidence type="ECO:0000256" key="5">
    <source>
        <dbReference type="ARBA" id="ARBA00023163"/>
    </source>
</evidence>
<evidence type="ECO:0000256" key="4">
    <source>
        <dbReference type="ARBA" id="ARBA00023125"/>
    </source>
</evidence>
<comment type="caution">
    <text evidence="7">The sequence shown here is derived from an EMBL/GenBank/DDBJ whole genome shotgun (WGS) entry which is preliminary data.</text>
</comment>
<dbReference type="STRING" id="1646377.BS640_10815"/>
<dbReference type="FunFam" id="1.10.10.10:FF:000001">
    <property type="entry name" value="LysR family transcriptional regulator"/>
    <property type="match status" value="1"/>
</dbReference>
<dbReference type="GO" id="GO:0003700">
    <property type="term" value="F:DNA-binding transcription factor activity"/>
    <property type="evidence" value="ECO:0007669"/>
    <property type="project" value="InterPro"/>
</dbReference>
<dbReference type="Proteomes" id="UP000192536">
    <property type="component" value="Unassembled WGS sequence"/>
</dbReference>
<dbReference type="CDD" id="cd08422">
    <property type="entry name" value="PBP2_CrgA_like"/>
    <property type="match status" value="1"/>
</dbReference>
<dbReference type="InterPro" id="IPR036388">
    <property type="entry name" value="WH-like_DNA-bd_sf"/>
</dbReference>
<dbReference type="InterPro" id="IPR005119">
    <property type="entry name" value="LysR_subst-bd"/>
</dbReference>
<sequence>MDNIENLTAMVVFARVVETLSFTEAAKSLRLSKSSVSREIASLEVRLGAQLLNRTTRKIAVTDVGMSYYQYCNRILNEIKGAEHFIRHFHEEPMGNLRLIAPVTFGCQCVVPVLNHYINNNIHVNVDLDLTDRPVNMADELYDIAIVITRDRPEAAQIKPLIPITWGLYAAPKYVARLAKITKPEDLPRHDYILFRGPAHTISLPFYKDKQKLDIEVRSRFRMNNSVALMSSAMAGGGIAYLPDYIAQESVHEGKLVRLLPDWKMDTYHSWVLFKSDSGLSARVRLFVDDLERKLRQLYLTPSD</sequence>
<dbReference type="InterPro" id="IPR000847">
    <property type="entry name" value="LysR_HTH_N"/>
</dbReference>
<reference evidence="7 8" key="1">
    <citation type="journal article" date="2017" name="Int. J. Syst. Evol. Microbiol.">
        <title>Rouxiella badensis sp. nov. and Rouxiella silvae sp. nov. isolated from peat bog soil in Germany and emendation of the genus description.</title>
        <authorList>
            <person name="Le Fleche-Mateos A."/>
            <person name="Kugler J.H."/>
            <person name="Hansen S.H."/>
            <person name="Syldatk C."/>
            <person name="Hausmann R."/>
            <person name="Lomprez F."/>
            <person name="Vandenbogaert M."/>
            <person name="Manuguerra J.C."/>
            <person name="Grimont P.A."/>
        </authorList>
    </citation>
    <scope>NUCLEOTIDE SEQUENCE [LARGE SCALE GENOMIC DNA]</scope>
    <source>
        <strain evidence="7 8">DSM 100043</strain>
    </source>
</reference>
<dbReference type="PRINTS" id="PR00039">
    <property type="entry name" value="HTHLYSR"/>
</dbReference>
<dbReference type="AlphaFoldDB" id="A0A1X0WFA2"/>
<evidence type="ECO:0000256" key="2">
    <source>
        <dbReference type="ARBA" id="ARBA00022491"/>
    </source>
</evidence>
<evidence type="ECO:0000313" key="7">
    <source>
        <dbReference type="EMBL" id="ORJ25486.1"/>
    </source>
</evidence>
<dbReference type="RefSeq" id="WP_084912546.1">
    <property type="nucleotide sequence ID" value="NZ_CP049603.1"/>
</dbReference>
<keyword evidence="3" id="KW-0805">Transcription regulation</keyword>
<dbReference type="Gene3D" id="1.10.10.10">
    <property type="entry name" value="Winged helix-like DNA-binding domain superfamily/Winged helix DNA-binding domain"/>
    <property type="match status" value="1"/>
</dbReference>
<keyword evidence="4" id="KW-0238">DNA-binding</keyword>
<keyword evidence="2" id="KW-0678">Repressor</keyword>
<keyword evidence="5" id="KW-0804">Transcription</keyword>
<comment type="similarity">
    <text evidence="1">Belongs to the LysR transcriptional regulatory family.</text>
</comment>
<dbReference type="GO" id="GO:0043565">
    <property type="term" value="F:sequence-specific DNA binding"/>
    <property type="evidence" value="ECO:0007669"/>
    <property type="project" value="TreeGrafter"/>
</dbReference>
<dbReference type="PANTHER" id="PTHR30537">
    <property type="entry name" value="HTH-TYPE TRANSCRIPTIONAL REGULATOR"/>
    <property type="match status" value="1"/>
</dbReference>
<dbReference type="PANTHER" id="PTHR30537:SF68">
    <property type="entry name" value="TRANSCRIPTIONAL REGULATOR-RELATED"/>
    <property type="match status" value="1"/>
</dbReference>
<organism evidence="7 8">
    <name type="scientific">Rouxiella badensis</name>
    <dbReference type="NCBI Taxonomy" id="1646377"/>
    <lineage>
        <taxon>Bacteria</taxon>
        <taxon>Pseudomonadati</taxon>
        <taxon>Pseudomonadota</taxon>
        <taxon>Gammaproteobacteria</taxon>
        <taxon>Enterobacterales</taxon>
        <taxon>Yersiniaceae</taxon>
        <taxon>Rouxiella</taxon>
    </lineage>
</organism>
<dbReference type="EMBL" id="MRWE01000015">
    <property type="protein sequence ID" value="ORJ25486.1"/>
    <property type="molecule type" value="Genomic_DNA"/>
</dbReference>
<evidence type="ECO:0000313" key="8">
    <source>
        <dbReference type="Proteomes" id="UP000192536"/>
    </source>
</evidence>